<feature type="transmembrane region" description="Helical" evidence="1">
    <location>
        <begin position="13"/>
        <end position="36"/>
    </location>
</feature>
<sequence>MDGLVPGRRLTEAYGWITTTIAVANATGQAAGGLLAERFDHHTGFLAATLCVLSLALPVWISRQHLVIAAPAN</sequence>
<dbReference type="AlphaFoldDB" id="A0A229SQ97"/>
<keyword evidence="1" id="KW-1133">Transmembrane helix</keyword>
<dbReference type="EMBL" id="NMUL01000051">
    <property type="protein sequence ID" value="OXM60950.1"/>
    <property type="molecule type" value="Genomic_DNA"/>
</dbReference>
<keyword evidence="1" id="KW-0812">Transmembrane</keyword>
<name>A0A229SQ97_9PSEU</name>
<evidence type="ECO:0000313" key="3">
    <source>
        <dbReference type="Proteomes" id="UP000215199"/>
    </source>
</evidence>
<dbReference type="InterPro" id="IPR036259">
    <property type="entry name" value="MFS_trans_sf"/>
</dbReference>
<dbReference type="OrthoDB" id="9180256at2"/>
<gene>
    <name evidence="2" type="ORF">CF165_39820</name>
</gene>
<dbReference type="Proteomes" id="UP000215199">
    <property type="component" value="Unassembled WGS sequence"/>
</dbReference>
<dbReference type="SUPFAM" id="SSF103473">
    <property type="entry name" value="MFS general substrate transporter"/>
    <property type="match status" value="1"/>
</dbReference>
<reference evidence="3" key="1">
    <citation type="submission" date="2017-07" db="EMBL/GenBank/DDBJ databases">
        <title>Comparative genome mining reveals phylogenetic distribution patterns of secondary metabolites in Amycolatopsis.</title>
        <authorList>
            <person name="Adamek M."/>
            <person name="Alanjary M."/>
            <person name="Sales-Ortells H."/>
            <person name="Goodfellow M."/>
            <person name="Bull A.T."/>
            <person name="Kalinowski J."/>
            <person name="Ziemert N."/>
        </authorList>
    </citation>
    <scope>NUCLEOTIDE SEQUENCE [LARGE SCALE GENOMIC DNA]</scope>
    <source>
        <strain evidence="3">H5</strain>
    </source>
</reference>
<proteinExistence type="predicted"/>
<dbReference type="RefSeq" id="WP_093952766.1">
    <property type="nucleotide sequence ID" value="NZ_NMUL01000051.1"/>
</dbReference>
<protein>
    <recommendedName>
        <fullName evidence="4">Major facilitator superfamily (MFS) profile domain-containing protein</fullName>
    </recommendedName>
</protein>
<comment type="caution">
    <text evidence="2">The sequence shown here is derived from an EMBL/GenBank/DDBJ whole genome shotgun (WGS) entry which is preliminary data.</text>
</comment>
<keyword evidence="3" id="KW-1185">Reference proteome</keyword>
<feature type="transmembrane region" description="Helical" evidence="1">
    <location>
        <begin position="43"/>
        <end position="61"/>
    </location>
</feature>
<evidence type="ECO:0000313" key="2">
    <source>
        <dbReference type="EMBL" id="OXM60950.1"/>
    </source>
</evidence>
<keyword evidence="1" id="KW-0472">Membrane</keyword>
<evidence type="ECO:0008006" key="4">
    <source>
        <dbReference type="Google" id="ProtNLM"/>
    </source>
</evidence>
<evidence type="ECO:0000256" key="1">
    <source>
        <dbReference type="SAM" id="Phobius"/>
    </source>
</evidence>
<accession>A0A229SQ97</accession>
<organism evidence="2 3">
    <name type="scientific">Amycolatopsis vastitatis</name>
    <dbReference type="NCBI Taxonomy" id="1905142"/>
    <lineage>
        <taxon>Bacteria</taxon>
        <taxon>Bacillati</taxon>
        <taxon>Actinomycetota</taxon>
        <taxon>Actinomycetes</taxon>
        <taxon>Pseudonocardiales</taxon>
        <taxon>Pseudonocardiaceae</taxon>
        <taxon>Amycolatopsis</taxon>
    </lineage>
</organism>
<dbReference type="Gene3D" id="1.20.1250.20">
    <property type="entry name" value="MFS general substrate transporter like domains"/>
    <property type="match status" value="1"/>
</dbReference>